<sequence length="51" mass="5890">MTVTVTKQIQAFKVIYKVHNFPAIIQAQQRAFIQLLCRMTTLLVCSLTTFM</sequence>
<evidence type="ECO:0000313" key="1">
    <source>
        <dbReference type="EMBL" id="WAR13532.1"/>
    </source>
</evidence>
<gene>
    <name evidence="1" type="ORF">MAR_027712</name>
</gene>
<organism evidence="1 2">
    <name type="scientific">Mya arenaria</name>
    <name type="common">Soft-shell clam</name>
    <dbReference type="NCBI Taxonomy" id="6604"/>
    <lineage>
        <taxon>Eukaryota</taxon>
        <taxon>Metazoa</taxon>
        <taxon>Spiralia</taxon>
        <taxon>Lophotrochozoa</taxon>
        <taxon>Mollusca</taxon>
        <taxon>Bivalvia</taxon>
        <taxon>Autobranchia</taxon>
        <taxon>Heteroconchia</taxon>
        <taxon>Euheterodonta</taxon>
        <taxon>Imparidentia</taxon>
        <taxon>Neoheterodontei</taxon>
        <taxon>Myida</taxon>
        <taxon>Myoidea</taxon>
        <taxon>Myidae</taxon>
        <taxon>Mya</taxon>
    </lineage>
</organism>
<dbReference type="EMBL" id="CP111019">
    <property type="protein sequence ID" value="WAR13532.1"/>
    <property type="molecule type" value="Genomic_DNA"/>
</dbReference>
<keyword evidence="2" id="KW-1185">Reference proteome</keyword>
<name>A0ABY7EWA2_MYAAR</name>
<dbReference type="Proteomes" id="UP001164746">
    <property type="component" value="Chromosome 8"/>
</dbReference>
<protein>
    <submittedName>
        <fullName evidence="1">Uncharacterized protein</fullName>
    </submittedName>
</protein>
<proteinExistence type="predicted"/>
<reference evidence="1" key="1">
    <citation type="submission" date="2022-11" db="EMBL/GenBank/DDBJ databases">
        <title>Centuries of genome instability and evolution in soft-shell clam transmissible cancer (bioRxiv).</title>
        <authorList>
            <person name="Hart S.F.M."/>
            <person name="Yonemitsu M.A."/>
            <person name="Giersch R.M."/>
            <person name="Beal B.F."/>
            <person name="Arriagada G."/>
            <person name="Davis B.W."/>
            <person name="Ostrander E.A."/>
            <person name="Goff S.P."/>
            <person name="Metzger M.J."/>
        </authorList>
    </citation>
    <scope>NUCLEOTIDE SEQUENCE</scope>
    <source>
        <strain evidence="1">MELC-2E11</strain>
        <tissue evidence="1">Siphon/mantle</tissue>
    </source>
</reference>
<accession>A0ABY7EWA2</accession>
<evidence type="ECO:0000313" key="2">
    <source>
        <dbReference type="Proteomes" id="UP001164746"/>
    </source>
</evidence>